<accession>A0AAU2A4S4</accession>
<evidence type="ECO:0000313" key="2">
    <source>
        <dbReference type="EMBL" id="WTT19692.1"/>
    </source>
</evidence>
<dbReference type="Gene3D" id="3.30.9.10">
    <property type="entry name" value="D-Amino Acid Oxidase, subunit A, domain 2"/>
    <property type="match status" value="1"/>
</dbReference>
<dbReference type="PANTHER" id="PTHR13847">
    <property type="entry name" value="SARCOSINE DEHYDROGENASE-RELATED"/>
    <property type="match status" value="1"/>
</dbReference>
<evidence type="ECO:0000259" key="1">
    <source>
        <dbReference type="Pfam" id="PF01266"/>
    </source>
</evidence>
<organism evidence="2">
    <name type="scientific">Streptomyces sp. NBC_00093</name>
    <dbReference type="NCBI Taxonomy" id="2975649"/>
    <lineage>
        <taxon>Bacteria</taxon>
        <taxon>Bacillati</taxon>
        <taxon>Actinomycetota</taxon>
        <taxon>Actinomycetes</taxon>
        <taxon>Kitasatosporales</taxon>
        <taxon>Streptomycetaceae</taxon>
        <taxon>Streptomyces</taxon>
    </lineage>
</organism>
<dbReference type="AlphaFoldDB" id="A0AAU2A4S4"/>
<dbReference type="InterPro" id="IPR036188">
    <property type="entry name" value="FAD/NAD-bd_sf"/>
</dbReference>
<name>A0AAU2A4S4_9ACTN</name>
<dbReference type="GO" id="GO:0005737">
    <property type="term" value="C:cytoplasm"/>
    <property type="evidence" value="ECO:0007669"/>
    <property type="project" value="TreeGrafter"/>
</dbReference>
<dbReference type="Pfam" id="PF01266">
    <property type="entry name" value="DAO"/>
    <property type="match status" value="1"/>
</dbReference>
<dbReference type="PANTHER" id="PTHR13847:SF281">
    <property type="entry name" value="FAD DEPENDENT OXIDOREDUCTASE DOMAIN-CONTAINING PROTEIN"/>
    <property type="match status" value="1"/>
</dbReference>
<sequence>MGERRSYPGVPVVVAPPWRGGRPEDHRLPSVRGLVSADFTVVGAGLAGLSTAYHLLRYAPGADVAVVDAGHPAAGASGHGTGLLGPRAGPPVDRAIRRFGPDTARRMHRASEDAVADALELCRTLDVPVRTGEQLVVARSPEGLARLSGQSAAYRALGLDVPPLSAAGVRERIDVPCQAGLLHRQAATLDPARLTAALARVCVANGARLYGRSPVVGRSGTGSGGTRLVFPRGELRTGAGVFAVNGGAGALGLPVGTVAPLEVHAIATEPLKPTVREALGEGSGAALVDVARLAPYFRLTPDGRLVVGGGRASLPGRPPGTGGARKDDRARLATWRWLAERMRGLHPLLAETAVTHQWTGRIGVTLDDLPVVGPLVGTPEMWFIGGCCGHGLALSIAHGAYVARQLVGGGEGGGPALPWHRSAAPTLPLGGAGRVVLRRYLDRLDRNVRCRTQP</sequence>
<proteinExistence type="predicted"/>
<feature type="domain" description="FAD dependent oxidoreductase" evidence="1">
    <location>
        <begin position="38"/>
        <end position="404"/>
    </location>
</feature>
<dbReference type="SUPFAM" id="SSF51905">
    <property type="entry name" value="FAD/NAD(P)-binding domain"/>
    <property type="match status" value="1"/>
</dbReference>
<dbReference type="EMBL" id="CP108222">
    <property type="protein sequence ID" value="WTT19692.1"/>
    <property type="molecule type" value="Genomic_DNA"/>
</dbReference>
<dbReference type="Gene3D" id="3.50.50.60">
    <property type="entry name" value="FAD/NAD(P)-binding domain"/>
    <property type="match status" value="1"/>
</dbReference>
<gene>
    <name evidence="2" type="ORF">OHA22_31275</name>
</gene>
<reference evidence="2" key="1">
    <citation type="submission" date="2022-10" db="EMBL/GenBank/DDBJ databases">
        <title>The complete genomes of actinobacterial strains from the NBC collection.</title>
        <authorList>
            <person name="Joergensen T.S."/>
            <person name="Alvarez Arevalo M."/>
            <person name="Sterndorff E.B."/>
            <person name="Faurdal D."/>
            <person name="Vuksanovic O."/>
            <person name="Mourched A.-S."/>
            <person name="Charusanti P."/>
            <person name="Shaw S."/>
            <person name="Blin K."/>
            <person name="Weber T."/>
        </authorList>
    </citation>
    <scope>NUCLEOTIDE SEQUENCE</scope>
    <source>
        <strain evidence="2">NBC_00093</strain>
    </source>
</reference>
<dbReference type="InterPro" id="IPR006076">
    <property type="entry name" value="FAD-dep_OxRdtase"/>
</dbReference>
<protein>
    <submittedName>
        <fullName evidence="2">FAD-binding oxidoreductase</fullName>
    </submittedName>
</protein>